<evidence type="ECO:0000313" key="1">
    <source>
        <dbReference type="EMBL" id="WOJ88190.1"/>
    </source>
</evidence>
<reference evidence="1 2" key="1">
    <citation type="submission" date="2023-10" db="EMBL/GenBank/DDBJ databases">
        <title>Novel methanotroph of the genus Methylocapsa from a subarctic wetland.</title>
        <authorList>
            <person name="Belova S.E."/>
            <person name="Oshkin I.Y."/>
            <person name="Miroshnikov K."/>
            <person name="Dedysh S.N."/>
        </authorList>
    </citation>
    <scope>NUCLEOTIDE SEQUENCE [LARGE SCALE GENOMIC DNA]</scope>
    <source>
        <strain evidence="1 2">RX1</strain>
    </source>
</reference>
<dbReference type="EMBL" id="CP136862">
    <property type="protein sequence ID" value="WOJ88190.1"/>
    <property type="molecule type" value="Genomic_DNA"/>
</dbReference>
<protein>
    <submittedName>
        <fullName evidence="1">Uncharacterized protein</fullName>
    </submittedName>
</protein>
<accession>A0ABZ0HN66</accession>
<gene>
    <name evidence="1" type="ORF">RZS28_10030</name>
</gene>
<sequence length="141" mass="15280">MNARIFDESQVPNRHVTDGTSRALHRAYPNVMGLMRGQIRQAAGVGSCWREAAPRNIATERQGMIPRMSDGDIFAIGLTKEPASLHLGDADFAERGQNYELRKTEIGSGALCGYAHLGRPVVAGAAPHLSVLEEAHVYADI</sequence>
<dbReference type="RefSeq" id="WP_407337630.1">
    <property type="nucleotide sequence ID" value="NZ_CP136862.1"/>
</dbReference>
<organism evidence="1 2">
    <name type="scientific">Methylocapsa polymorpha</name>
    <dbReference type="NCBI Taxonomy" id="3080828"/>
    <lineage>
        <taxon>Bacteria</taxon>
        <taxon>Pseudomonadati</taxon>
        <taxon>Pseudomonadota</taxon>
        <taxon>Alphaproteobacteria</taxon>
        <taxon>Hyphomicrobiales</taxon>
        <taxon>Beijerinckiaceae</taxon>
        <taxon>Methylocapsa</taxon>
    </lineage>
</organism>
<proteinExistence type="predicted"/>
<keyword evidence="2" id="KW-1185">Reference proteome</keyword>
<dbReference type="Proteomes" id="UP001626536">
    <property type="component" value="Chromosome"/>
</dbReference>
<evidence type="ECO:0000313" key="2">
    <source>
        <dbReference type="Proteomes" id="UP001626536"/>
    </source>
</evidence>
<name>A0ABZ0HN66_9HYPH</name>